<proteinExistence type="predicted"/>
<evidence type="ECO:0000313" key="1">
    <source>
        <dbReference type="EMBL" id="JAP12753.1"/>
    </source>
</evidence>
<protein>
    <submittedName>
        <fullName evidence="1">Putative ovule protein</fullName>
    </submittedName>
</protein>
<accession>A0A0V0GXC0</accession>
<dbReference type="AlphaFoldDB" id="A0A0V0GXC0"/>
<sequence length="64" mass="7607">MRAFEEVELSFGQLSSSLWSLIYFCCTHVVPGCLEEWVSFVENHIFCRFFSFWYPTCLRPIFGL</sequence>
<reference evidence="1" key="1">
    <citation type="submission" date="2015-12" db="EMBL/GenBank/DDBJ databases">
        <title>Gene expression during late stages of embryo sac development: a critical building block for successful pollen-pistil interactions.</title>
        <authorList>
            <person name="Liu Y."/>
            <person name="Joly V."/>
            <person name="Sabar M."/>
            <person name="Matton D.P."/>
        </authorList>
    </citation>
    <scope>NUCLEOTIDE SEQUENCE</scope>
</reference>
<organism evidence="1">
    <name type="scientific">Solanum chacoense</name>
    <name type="common">Chaco potato</name>
    <dbReference type="NCBI Taxonomy" id="4108"/>
    <lineage>
        <taxon>Eukaryota</taxon>
        <taxon>Viridiplantae</taxon>
        <taxon>Streptophyta</taxon>
        <taxon>Embryophyta</taxon>
        <taxon>Tracheophyta</taxon>
        <taxon>Spermatophyta</taxon>
        <taxon>Magnoliopsida</taxon>
        <taxon>eudicotyledons</taxon>
        <taxon>Gunneridae</taxon>
        <taxon>Pentapetalae</taxon>
        <taxon>asterids</taxon>
        <taxon>lamiids</taxon>
        <taxon>Solanales</taxon>
        <taxon>Solanaceae</taxon>
        <taxon>Solanoideae</taxon>
        <taxon>Solaneae</taxon>
        <taxon>Solanum</taxon>
    </lineage>
</organism>
<name>A0A0V0GXC0_SOLCH</name>
<dbReference type="EMBL" id="GEDG01029113">
    <property type="protein sequence ID" value="JAP12753.1"/>
    <property type="molecule type" value="Transcribed_RNA"/>
</dbReference>